<evidence type="ECO:0000313" key="1">
    <source>
        <dbReference type="EMBL" id="EBA09892.1"/>
    </source>
</evidence>
<protein>
    <submittedName>
        <fullName evidence="1">Uncharacterized protein</fullName>
    </submittedName>
</protein>
<evidence type="ECO:0000313" key="2">
    <source>
        <dbReference type="Proteomes" id="UP000005713"/>
    </source>
</evidence>
<name>A3JZI9_SAGS3</name>
<dbReference type="OrthoDB" id="9949957at2"/>
<dbReference type="Proteomes" id="UP000005713">
    <property type="component" value="Unassembled WGS sequence"/>
</dbReference>
<dbReference type="RefSeq" id="WP_005856187.1">
    <property type="nucleotide sequence ID" value="NZ_AAYA01000002.1"/>
</dbReference>
<proteinExistence type="predicted"/>
<reference evidence="1 2" key="1">
    <citation type="submission" date="2006-06" db="EMBL/GenBank/DDBJ databases">
        <authorList>
            <person name="Moran M.A."/>
            <person name="Ferriera S."/>
            <person name="Johnson J."/>
            <person name="Kravitz S."/>
            <person name="Beeson K."/>
            <person name="Sutton G."/>
            <person name="Rogers Y.-H."/>
            <person name="Friedman R."/>
            <person name="Frazier M."/>
            <person name="Venter J.C."/>
        </authorList>
    </citation>
    <scope>NUCLEOTIDE SEQUENCE [LARGE SCALE GENOMIC DNA]</scope>
    <source>
        <strain evidence="1 2">E-37</strain>
    </source>
</reference>
<organism evidence="1 2">
    <name type="scientific">Sagittula stellata (strain ATCC 700073 / DSM 11524 / E-37)</name>
    <dbReference type="NCBI Taxonomy" id="388399"/>
    <lineage>
        <taxon>Bacteria</taxon>
        <taxon>Pseudomonadati</taxon>
        <taxon>Pseudomonadota</taxon>
        <taxon>Alphaproteobacteria</taxon>
        <taxon>Rhodobacterales</taxon>
        <taxon>Roseobacteraceae</taxon>
        <taxon>Sagittula</taxon>
    </lineage>
</organism>
<sequence>MPRPPLFVFFVLVLSMFITAVGYAENDNRHAGVFAPVPKVMNVEGTSPSPHPGKAG</sequence>
<dbReference type="EMBL" id="AAYA01000002">
    <property type="protein sequence ID" value="EBA09892.1"/>
    <property type="molecule type" value="Genomic_DNA"/>
</dbReference>
<comment type="caution">
    <text evidence="1">The sequence shown here is derived from an EMBL/GenBank/DDBJ whole genome shotgun (WGS) entry which is preliminary data.</text>
</comment>
<gene>
    <name evidence="1" type="ORF">SSE37_08788</name>
</gene>
<keyword evidence="2" id="KW-1185">Reference proteome</keyword>
<accession>A3JZI9</accession>
<dbReference type="AlphaFoldDB" id="A3JZI9"/>